<dbReference type="HOGENOM" id="CLU_1675925_0_0_11"/>
<gene>
    <name evidence="1" type="ORF">MKAN_21385</name>
</gene>
<protein>
    <submittedName>
        <fullName evidence="1">Uncharacterized protein</fullName>
    </submittedName>
</protein>
<dbReference type="EMBL" id="CP006835">
    <property type="protein sequence ID" value="AGZ54371.1"/>
    <property type="molecule type" value="Genomic_DNA"/>
</dbReference>
<proteinExistence type="predicted"/>
<dbReference type="AlphaFoldDB" id="U5X2F2"/>
<organism evidence="1 2">
    <name type="scientific">Mycobacterium kansasii ATCC 12478</name>
    <dbReference type="NCBI Taxonomy" id="557599"/>
    <lineage>
        <taxon>Bacteria</taxon>
        <taxon>Bacillati</taxon>
        <taxon>Actinomycetota</taxon>
        <taxon>Actinomycetes</taxon>
        <taxon>Mycobacteriales</taxon>
        <taxon>Mycobacteriaceae</taxon>
        <taxon>Mycobacterium</taxon>
    </lineage>
</organism>
<name>U5X2F2_MYCKA</name>
<dbReference type="Proteomes" id="UP000017786">
    <property type="component" value="Chromosome"/>
</dbReference>
<reference evidence="1 2" key="1">
    <citation type="submission" date="2013-10" db="EMBL/GenBank/DDBJ databases">
        <title>Genome sequence of Mycobacterium kansasii.</title>
        <authorList>
            <consortium name="McGill University Mycobacterium genome consortium"/>
            <person name="Veyrier F.J."/>
            <person name="Behr M.A."/>
        </authorList>
    </citation>
    <scope>NUCLEOTIDE SEQUENCE [LARGE SCALE GENOMIC DNA]</scope>
    <source>
        <strain evidence="1 2">ATCC 12478</strain>
    </source>
</reference>
<dbReference type="KEGG" id="mkn:MKAN_21385"/>
<evidence type="ECO:0000313" key="1">
    <source>
        <dbReference type="EMBL" id="AGZ54371.1"/>
    </source>
</evidence>
<evidence type="ECO:0000313" key="2">
    <source>
        <dbReference type="Proteomes" id="UP000017786"/>
    </source>
</evidence>
<sequence length="157" mass="16470">MRHLAAHRGLIDHPTRFGFVPQRVGVHRGQRAVHPRLFVGQDDVGVQVRITCAAGLVVGGDGHQTRQPLQILFAAGGVVHTGVAGVLMDVFQGLAHPRVVRVEDGLLHDVGAVGAHQTEAFRRAKRQIHAVVVAGGEAPAAGAVGSDSVVEPALHNV</sequence>
<accession>U5X2F2</accession>